<accession>A0A382YEZ0</accession>
<feature type="non-terminal residue" evidence="1">
    <location>
        <position position="36"/>
    </location>
</feature>
<dbReference type="EMBL" id="UINC01175003">
    <property type="protein sequence ID" value="SVD81405.1"/>
    <property type="molecule type" value="Genomic_DNA"/>
</dbReference>
<name>A0A382YEZ0_9ZZZZ</name>
<organism evidence="1">
    <name type="scientific">marine metagenome</name>
    <dbReference type="NCBI Taxonomy" id="408172"/>
    <lineage>
        <taxon>unclassified sequences</taxon>
        <taxon>metagenomes</taxon>
        <taxon>ecological metagenomes</taxon>
    </lineage>
</organism>
<protein>
    <submittedName>
        <fullName evidence="1">Uncharacterized protein</fullName>
    </submittedName>
</protein>
<dbReference type="AlphaFoldDB" id="A0A382YEZ0"/>
<proteinExistence type="predicted"/>
<gene>
    <name evidence="1" type="ORF">METZ01_LOCUS434259</name>
</gene>
<sequence>MFRDHHRFVFNLHTLIRLISQTMLQKILVIAFGIVC</sequence>
<reference evidence="1" key="1">
    <citation type="submission" date="2018-05" db="EMBL/GenBank/DDBJ databases">
        <authorList>
            <person name="Lanie J.A."/>
            <person name="Ng W.-L."/>
            <person name="Kazmierczak K.M."/>
            <person name="Andrzejewski T.M."/>
            <person name="Davidsen T.M."/>
            <person name="Wayne K.J."/>
            <person name="Tettelin H."/>
            <person name="Glass J.I."/>
            <person name="Rusch D."/>
            <person name="Podicherti R."/>
            <person name="Tsui H.-C.T."/>
            <person name="Winkler M.E."/>
        </authorList>
    </citation>
    <scope>NUCLEOTIDE SEQUENCE</scope>
</reference>
<evidence type="ECO:0000313" key="1">
    <source>
        <dbReference type="EMBL" id="SVD81405.1"/>
    </source>
</evidence>